<sequence length="58" mass="6086">MRLGRKLAEGFAADPDADRAVPGTTGTSAEPRVAARERAGTAPVLVREPESVERPAEV</sequence>
<keyword evidence="3" id="KW-1185">Reference proteome</keyword>
<dbReference type="EMBL" id="JAAXLA010000001">
    <property type="protein sequence ID" value="NMH95843.1"/>
    <property type="molecule type" value="Genomic_DNA"/>
</dbReference>
<comment type="caution">
    <text evidence="2">The sequence shown here is derived from an EMBL/GenBank/DDBJ whole genome shotgun (WGS) entry which is preliminary data.</text>
</comment>
<protein>
    <submittedName>
        <fullName evidence="2">Uncharacterized protein</fullName>
    </submittedName>
</protein>
<dbReference type="Proteomes" id="UP000820669">
    <property type="component" value="Unassembled WGS sequence"/>
</dbReference>
<organism evidence="2 3">
    <name type="scientific">Pseudonocardia acidicola</name>
    <dbReference type="NCBI Taxonomy" id="2724939"/>
    <lineage>
        <taxon>Bacteria</taxon>
        <taxon>Bacillati</taxon>
        <taxon>Actinomycetota</taxon>
        <taxon>Actinomycetes</taxon>
        <taxon>Pseudonocardiales</taxon>
        <taxon>Pseudonocardiaceae</taxon>
        <taxon>Pseudonocardia</taxon>
    </lineage>
</organism>
<dbReference type="RefSeq" id="WP_169379214.1">
    <property type="nucleotide sequence ID" value="NZ_JAAXLA010000001.1"/>
</dbReference>
<gene>
    <name evidence="2" type="ORF">HF526_00655</name>
</gene>
<accession>A0ABX1S2S4</accession>
<feature type="region of interest" description="Disordered" evidence="1">
    <location>
        <begin position="1"/>
        <end position="58"/>
    </location>
</feature>
<proteinExistence type="predicted"/>
<reference evidence="2 3" key="1">
    <citation type="submission" date="2020-04" db="EMBL/GenBank/DDBJ databases">
        <authorList>
            <person name="Klaysubun C."/>
            <person name="Duangmal K."/>
            <person name="Lipun K."/>
        </authorList>
    </citation>
    <scope>NUCLEOTIDE SEQUENCE [LARGE SCALE GENOMIC DNA]</scope>
    <source>
        <strain evidence="2 3">K10HN5</strain>
    </source>
</reference>
<evidence type="ECO:0000313" key="2">
    <source>
        <dbReference type="EMBL" id="NMH95843.1"/>
    </source>
</evidence>
<evidence type="ECO:0000256" key="1">
    <source>
        <dbReference type="SAM" id="MobiDB-lite"/>
    </source>
</evidence>
<feature type="compositionally biased region" description="Basic and acidic residues" evidence="1">
    <location>
        <begin position="47"/>
        <end position="58"/>
    </location>
</feature>
<evidence type="ECO:0000313" key="3">
    <source>
        <dbReference type="Proteomes" id="UP000820669"/>
    </source>
</evidence>
<name>A0ABX1S2S4_9PSEU</name>